<sequence length="236" mass="26074">MTRCACNPLSSLNPCERGVNPFLPSKIHQRSNNGIPRMQVSPQSCILWLRLPGHFNDTNSINVTILKLAGVEVYMWVSINLEHPATLEALAMEPESKNAVIEEDLNRFVKSKDFYKRVGRARKRGGEATTARGREIGLHGGDSGLVPSIGARAEVARRRRLSWLLVLKRSVMVAPGASRFAAVGGTETRHRLGVGWLWRRTGEEEREATIDEERKSGPGNGGASGEQRRGAGRGWR</sequence>
<protein>
    <submittedName>
        <fullName evidence="2">Uncharacterized protein</fullName>
    </submittedName>
</protein>
<dbReference type="PANTHER" id="PTHR23070">
    <property type="entry name" value="BCS1 AAA-TYPE ATPASE"/>
    <property type="match status" value="1"/>
</dbReference>
<dbReference type="InterPro" id="IPR050747">
    <property type="entry name" value="Mitochondrial_chaperone_BCS1"/>
</dbReference>
<dbReference type="EMBL" id="JAKUCV010003561">
    <property type="protein sequence ID" value="KAJ4838408.1"/>
    <property type="molecule type" value="Genomic_DNA"/>
</dbReference>
<reference evidence="2" key="2">
    <citation type="journal article" date="2023" name="Plants (Basel)">
        <title>Annotation of the Turnera subulata (Passifloraceae) Draft Genome Reveals the S-Locus Evolved after the Divergence of Turneroideae from Passifloroideae in a Stepwise Manner.</title>
        <authorList>
            <person name="Henning P.M."/>
            <person name="Roalson E.H."/>
            <person name="Mir W."/>
            <person name="McCubbin A.G."/>
            <person name="Shore J.S."/>
        </authorList>
    </citation>
    <scope>NUCLEOTIDE SEQUENCE</scope>
    <source>
        <strain evidence="2">F60SS</strain>
    </source>
</reference>
<dbReference type="OrthoDB" id="10251412at2759"/>
<dbReference type="AlphaFoldDB" id="A0A9Q0JE94"/>
<dbReference type="Proteomes" id="UP001141552">
    <property type="component" value="Unassembled WGS sequence"/>
</dbReference>
<comment type="caution">
    <text evidence="2">The sequence shown here is derived from an EMBL/GenBank/DDBJ whole genome shotgun (WGS) entry which is preliminary data.</text>
</comment>
<name>A0A9Q0JE94_9ROSI</name>
<feature type="compositionally biased region" description="Basic and acidic residues" evidence="1">
    <location>
        <begin position="204"/>
        <end position="216"/>
    </location>
</feature>
<feature type="region of interest" description="Disordered" evidence="1">
    <location>
        <begin position="204"/>
        <end position="236"/>
    </location>
</feature>
<keyword evidence="3" id="KW-1185">Reference proteome</keyword>
<reference evidence="2" key="1">
    <citation type="submission" date="2022-02" db="EMBL/GenBank/DDBJ databases">
        <authorList>
            <person name="Henning P.M."/>
            <person name="McCubbin A.G."/>
            <person name="Shore J.S."/>
        </authorList>
    </citation>
    <scope>NUCLEOTIDE SEQUENCE</scope>
    <source>
        <strain evidence="2">F60SS</strain>
        <tissue evidence="2">Leaves</tissue>
    </source>
</reference>
<gene>
    <name evidence="2" type="ORF">Tsubulata_031840</name>
</gene>
<evidence type="ECO:0000313" key="2">
    <source>
        <dbReference type="EMBL" id="KAJ4838408.1"/>
    </source>
</evidence>
<proteinExistence type="predicted"/>
<evidence type="ECO:0000256" key="1">
    <source>
        <dbReference type="SAM" id="MobiDB-lite"/>
    </source>
</evidence>
<accession>A0A9Q0JE94</accession>
<evidence type="ECO:0000313" key="3">
    <source>
        <dbReference type="Proteomes" id="UP001141552"/>
    </source>
</evidence>
<organism evidence="2 3">
    <name type="scientific">Turnera subulata</name>
    <dbReference type="NCBI Taxonomy" id="218843"/>
    <lineage>
        <taxon>Eukaryota</taxon>
        <taxon>Viridiplantae</taxon>
        <taxon>Streptophyta</taxon>
        <taxon>Embryophyta</taxon>
        <taxon>Tracheophyta</taxon>
        <taxon>Spermatophyta</taxon>
        <taxon>Magnoliopsida</taxon>
        <taxon>eudicotyledons</taxon>
        <taxon>Gunneridae</taxon>
        <taxon>Pentapetalae</taxon>
        <taxon>rosids</taxon>
        <taxon>fabids</taxon>
        <taxon>Malpighiales</taxon>
        <taxon>Passifloraceae</taxon>
        <taxon>Turnera</taxon>
    </lineage>
</organism>